<dbReference type="Proteomes" id="UP001369082">
    <property type="component" value="Unassembled WGS sequence"/>
</dbReference>
<protein>
    <submittedName>
        <fullName evidence="3">Rhodanese-like domain-containing protein</fullName>
    </submittedName>
</protein>
<sequence>MKVKAIYTTLLLTLSVAFSSFSLADDIWIDVRTLSESLRDSIPGDIRISHSNIVREVLERYPDKNTPLHFYDKTGGRSDIAISALEREGYQNLYNAGSIEEAREERGLIK</sequence>
<dbReference type="Gene3D" id="3.40.250.10">
    <property type="entry name" value="Rhodanese-like domain"/>
    <property type="match status" value="1"/>
</dbReference>
<dbReference type="InterPro" id="IPR036873">
    <property type="entry name" value="Rhodanese-like_dom_sf"/>
</dbReference>
<feature type="chain" id="PRO_5046867501" evidence="1">
    <location>
        <begin position="25"/>
        <end position="110"/>
    </location>
</feature>
<accession>A0ABU9GM15</accession>
<evidence type="ECO:0000313" key="4">
    <source>
        <dbReference type="Proteomes" id="UP001369082"/>
    </source>
</evidence>
<dbReference type="RefSeq" id="WP_341596273.1">
    <property type="nucleotide sequence ID" value="NZ_JBAKAZ010000004.1"/>
</dbReference>
<evidence type="ECO:0000259" key="2">
    <source>
        <dbReference type="PROSITE" id="PS50206"/>
    </source>
</evidence>
<dbReference type="SMART" id="SM00450">
    <property type="entry name" value="RHOD"/>
    <property type="match status" value="1"/>
</dbReference>
<dbReference type="InterPro" id="IPR001763">
    <property type="entry name" value="Rhodanese-like_dom"/>
</dbReference>
<comment type="caution">
    <text evidence="3">The sequence shown here is derived from an EMBL/GenBank/DDBJ whole genome shotgun (WGS) entry which is preliminary data.</text>
</comment>
<dbReference type="Pfam" id="PF00581">
    <property type="entry name" value="Rhodanese"/>
    <property type="match status" value="1"/>
</dbReference>
<evidence type="ECO:0000313" key="3">
    <source>
        <dbReference type="EMBL" id="MEL0628324.1"/>
    </source>
</evidence>
<keyword evidence="4" id="KW-1185">Reference proteome</keyword>
<dbReference type="CDD" id="cd00158">
    <property type="entry name" value="RHOD"/>
    <property type="match status" value="1"/>
</dbReference>
<dbReference type="SUPFAM" id="SSF52821">
    <property type="entry name" value="Rhodanese/Cell cycle control phosphatase"/>
    <property type="match status" value="1"/>
</dbReference>
<keyword evidence="1" id="KW-0732">Signal</keyword>
<evidence type="ECO:0000256" key="1">
    <source>
        <dbReference type="SAM" id="SignalP"/>
    </source>
</evidence>
<feature type="domain" description="Rhodanese" evidence="2">
    <location>
        <begin position="22"/>
        <end position="110"/>
    </location>
</feature>
<dbReference type="PROSITE" id="PS50206">
    <property type="entry name" value="RHODANESE_3"/>
    <property type="match status" value="1"/>
</dbReference>
<feature type="signal peptide" evidence="1">
    <location>
        <begin position="1"/>
        <end position="24"/>
    </location>
</feature>
<dbReference type="EMBL" id="JBAKAZ010000004">
    <property type="protein sequence ID" value="MEL0628324.1"/>
    <property type="molecule type" value="Genomic_DNA"/>
</dbReference>
<name>A0ABU9GM15_9GAMM</name>
<gene>
    <name evidence="3" type="ORF">V6256_01770</name>
</gene>
<reference evidence="3 4" key="1">
    <citation type="submission" date="2024-02" db="EMBL/GenBank/DDBJ databases">
        <title>Bacteria isolated from the canopy kelp, Nereocystis luetkeana.</title>
        <authorList>
            <person name="Pfister C.A."/>
            <person name="Younker I.T."/>
            <person name="Light S.H."/>
        </authorList>
    </citation>
    <scope>NUCLEOTIDE SEQUENCE [LARGE SCALE GENOMIC DNA]</scope>
    <source>
        <strain evidence="3 4">TI.1.05</strain>
    </source>
</reference>
<organism evidence="3 4">
    <name type="scientific">Psychromonas aquatilis</name>
    <dbReference type="NCBI Taxonomy" id="2005072"/>
    <lineage>
        <taxon>Bacteria</taxon>
        <taxon>Pseudomonadati</taxon>
        <taxon>Pseudomonadota</taxon>
        <taxon>Gammaproteobacteria</taxon>
        <taxon>Alteromonadales</taxon>
        <taxon>Psychromonadaceae</taxon>
        <taxon>Psychromonas</taxon>
    </lineage>
</organism>
<proteinExistence type="predicted"/>